<dbReference type="EMBL" id="LWDP01000001">
    <property type="protein sequence ID" value="ORD95181.1"/>
    <property type="molecule type" value="Genomic_DNA"/>
</dbReference>
<dbReference type="OrthoDB" id="2187049at2759"/>
<dbReference type="Proteomes" id="UP000192639">
    <property type="component" value="Unassembled WGS sequence"/>
</dbReference>
<organism evidence="2 3">
    <name type="scientific">Enterospora canceri</name>
    <dbReference type="NCBI Taxonomy" id="1081671"/>
    <lineage>
        <taxon>Eukaryota</taxon>
        <taxon>Fungi</taxon>
        <taxon>Fungi incertae sedis</taxon>
        <taxon>Microsporidia</taxon>
        <taxon>Enterocytozoonidae</taxon>
        <taxon>Enterospora</taxon>
    </lineage>
</organism>
<sequence length="277" mass="29508">MLNPLGTLFVLNATNITASTPGCTDDEATYIVNFRAHIQRDIQEALVSVNSKTKGSGLTNEYIAQDGESAAMAASKSYLGTVLEELNMELFPFKVQANLVLDPLELDQVGNMGSADPSCEIGDALKSRTQLAYNSLVDKFGDFVGIHFFIFSCIVAKDAYSPVHVIEKDTCGRVVGVMWNGTDDTKGVLKSAIMQAMTGIPNMFANGKMGLADKSPMCVFTEGCISTVTSALGQLVPGHLHVTFTKKPKDAVKSLAGKVGSVADALNPIKAFSRSRG</sequence>
<keyword evidence="1" id="KW-0732">Signal</keyword>
<comment type="caution">
    <text evidence="2">The sequence shown here is derived from an EMBL/GenBank/DDBJ whole genome shotgun (WGS) entry which is preliminary data.</text>
</comment>
<reference evidence="2 3" key="1">
    <citation type="journal article" date="2017" name="Environ. Microbiol.">
        <title>Decay of the glycolytic pathway and adaptation to intranuclear parasitism within Enterocytozoonidae microsporidia.</title>
        <authorList>
            <person name="Wiredu Boakye D."/>
            <person name="Jaroenlak P."/>
            <person name="Prachumwat A."/>
            <person name="Williams T.A."/>
            <person name="Bateman K.S."/>
            <person name="Itsathitphaisarn O."/>
            <person name="Sritunyalucksana K."/>
            <person name="Paszkiewicz K.H."/>
            <person name="Moore K.A."/>
            <person name="Stentiford G.D."/>
            <person name="Williams B.A."/>
        </authorList>
    </citation>
    <scope>NUCLEOTIDE SEQUENCE [LARGE SCALE GENOMIC DNA]</scope>
    <source>
        <strain evidence="2 3">GB1</strain>
    </source>
</reference>
<evidence type="ECO:0000313" key="2">
    <source>
        <dbReference type="EMBL" id="ORD95181.1"/>
    </source>
</evidence>
<keyword evidence="3" id="KW-1185">Reference proteome</keyword>
<gene>
    <name evidence="2" type="ORF">ECANGB1_2681</name>
</gene>
<protein>
    <submittedName>
        <fullName evidence="2">Uncharacterized protein</fullName>
    </submittedName>
</protein>
<evidence type="ECO:0000313" key="3">
    <source>
        <dbReference type="Proteomes" id="UP000192639"/>
    </source>
</evidence>
<accession>A0A1Y1S9M4</accession>
<name>A0A1Y1S9M4_9MICR</name>
<dbReference type="AlphaFoldDB" id="A0A1Y1S9M4"/>
<proteinExistence type="predicted"/>
<feature type="chain" id="PRO_5013050432" evidence="1">
    <location>
        <begin position="19"/>
        <end position="277"/>
    </location>
</feature>
<feature type="signal peptide" evidence="1">
    <location>
        <begin position="1"/>
        <end position="18"/>
    </location>
</feature>
<evidence type="ECO:0000256" key="1">
    <source>
        <dbReference type="SAM" id="SignalP"/>
    </source>
</evidence>
<dbReference type="VEuPathDB" id="MicrosporidiaDB:ECANGB1_2681"/>